<dbReference type="InterPro" id="IPR024615">
    <property type="entry name" value="CRISPR-assoc_Cmr2_N"/>
</dbReference>
<keyword evidence="2" id="KW-0051">Antiviral defense</keyword>
<evidence type="ECO:0000256" key="1">
    <source>
        <dbReference type="ARBA" id="ARBA00022741"/>
    </source>
</evidence>
<evidence type="ECO:0000313" key="4">
    <source>
        <dbReference type="EMBL" id="GEM83384.1"/>
    </source>
</evidence>
<dbReference type="GO" id="GO:0000166">
    <property type="term" value="F:nucleotide binding"/>
    <property type="evidence" value="ECO:0007669"/>
    <property type="project" value="UniProtKB-KW"/>
</dbReference>
<dbReference type="RefSeq" id="WP_119339584.1">
    <property type="nucleotide sequence ID" value="NZ_BJXL01000042.1"/>
</dbReference>
<dbReference type="Pfam" id="PF12469">
    <property type="entry name" value="Cmr2_N"/>
    <property type="match status" value="1"/>
</dbReference>
<sequence>MSHLLSISLGPVQDFIAAARRTADLYAGSQILQELSKHAAQHLASQGATLIFPADKDADGANKILAEVSADPKQLAKDTKMAVQERLKGLWDETISNLPDKHRSLIDRRAEEQLRQFLEFYAAWVPLPNKEAYKEARLQVERLLAGRKALRDFTPTQQNDDGVPKSPLDPSWAAVIDPRKWATASIHLADGSYRPLRIKPTEHLDAIALFKRCYGVLNSDKVVDTRTMARRSWRPEAEPDERYGEDDDHIQEPQPYLAILVADGDRMGELIARQDDPDAHRGLSKTLDDFAKEARKIVPKHRGFMVYSGGDDVLALLPVNQAIACAKDLSEEFRHRVKGTLSAGVAIVHYREPLSISLQNARDAEKAAKNGGRNALAVALHTRGGSPVTVVQPWDELSWDELLEAYQNRQITRGLAHELRDLVQEWQDDMRADYLHKEAQRVLARKEARNLKIPEPTSDIPAYRKALLRFVDQLIIARFLSGLREEEHAGKSA</sequence>
<dbReference type="InterPro" id="IPR038242">
    <property type="entry name" value="Cmr2_N"/>
</dbReference>
<organism evidence="4 5">
    <name type="scientific">Meiothermus hypogaeus NBRC 106114</name>
    <dbReference type="NCBI Taxonomy" id="1227553"/>
    <lineage>
        <taxon>Bacteria</taxon>
        <taxon>Thermotogati</taxon>
        <taxon>Deinococcota</taxon>
        <taxon>Deinococci</taxon>
        <taxon>Thermales</taxon>
        <taxon>Thermaceae</taxon>
        <taxon>Meiothermus</taxon>
    </lineage>
</organism>
<dbReference type="Pfam" id="PF22335">
    <property type="entry name" value="Cas10-Cmr2_palm2"/>
    <property type="match status" value="1"/>
</dbReference>
<comment type="caution">
    <text evidence="4">The sequence shown here is derived from an EMBL/GenBank/DDBJ whole genome shotgun (WGS) entry which is preliminary data.</text>
</comment>
<dbReference type="AlphaFoldDB" id="A0A511R1A0"/>
<keyword evidence="1" id="KW-0547">Nucleotide-binding</keyword>
<proteinExistence type="predicted"/>
<accession>A0A511R1A0</accession>
<dbReference type="NCBIfam" id="TIGR02577">
    <property type="entry name" value="cas_TM1794_Cmr2"/>
    <property type="match status" value="1"/>
</dbReference>
<dbReference type="InterPro" id="IPR054767">
    <property type="entry name" value="Cas10-Cmr2_palm2"/>
</dbReference>
<dbReference type="GO" id="GO:0051607">
    <property type="term" value="P:defense response to virus"/>
    <property type="evidence" value="ECO:0007669"/>
    <property type="project" value="UniProtKB-KW"/>
</dbReference>
<dbReference type="Proteomes" id="UP000321197">
    <property type="component" value="Unassembled WGS sequence"/>
</dbReference>
<dbReference type="EMBL" id="BJXL01000042">
    <property type="protein sequence ID" value="GEM83384.1"/>
    <property type="molecule type" value="Genomic_DNA"/>
</dbReference>
<gene>
    <name evidence="4" type="ORF">MHY01S_15500</name>
</gene>
<dbReference type="PROSITE" id="PS50887">
    <property type="entry name" value="GGDEF"/>
    <property type="match status" value="1"/>
</dbReference>
<evidence type="ECO:0000256" key="2">
    <source>
        <dbReference type="ARBA" id="ARBA00023118"/>
    </source>
</evidence>
<dbReference type="Gene3D" id="3.30.70.270">
    <property type="match status" value="1"/>
</dbReference>
<name>A0A511R1A0_9DEIN</name>
<evidence type="ECO:0000313" key="5">
    <source>
        <dbReference type="Proteomes" id="UP000321197"/>
    </source>
</evidence>
<dbReference type="InterPro" id="IPR043128">
    <property type="entry name" value="Rev_trsase/Diguanyl_cyclase"/>
</dbReference>
<dbReference type="Gene3D" id="3.30.70.2220">
    <property type="entry name" value="CRISPR-Cas system, Cmr2 subunit, D1 domain, cysteine cluster"/>
    <property type="match status" value="1"/>
</dbReference>
<dbReference type="InterPro" id="IPR000160">
    <property type="entry name" value="GGDEF_dom"/>
</dbReference>
<evidence type="ECO:0000259" key="3">
    <source>
        <dbReference type="PROSITE" id="PS50887"/>
    </source>
</evidence>
<feature type="domain" description="GGDEF" evidence="3">
    <location>
        <begin position="255"/>
        <end position="381"/>
    </location>
</feature>
<reference evidence="4 5" key="1">
    <citation type="submission" date="2019-07" db="EMBL/GenBank/DDBJ databases">
        <title>Whole genome shotgun sequence of Meiothermus hypogaeus NBRC 106114.</title>
        <authorList>
            <person name="Hosoyama A."/>
            <person name="Uohara A."/>
            <person name="Ohji S."/>
            <person name="Ichikawa N."/>
        </authorList>
    </citation>
    <scope>NUCLEOTIDE SEQUENCE [LARGE SCALE GENOMIC DNA]</scope>
    <source>
        <strain evidence="4 5">NBRC 106114</strain>
    </source>
</reference>
<dbReference type="OrthoDB" id="9758700at2"/>
<dbReference type="InterPro" id="IPR013407">
    <property type="entry name" value="CRISPR-assoc_prot_Cmr2"/>
</dbReference>
<protein>
    <recommendedName>
        <fullName evidence="3">GGDEF domain-containing protein</fullName>
    </recommendedName>
</protein>